<dbReference type="InParanoid" id="U2FII1"/>
<comment type="caution">
    <text evidence="2">The sequence shown here is derived from an EMBL/GenBank/DDBJ whole genome shotgun (WGS) entry which is preliminary data.</text>
</comment>
<sequence>MYEILRTDKADEDLRSIIYFIADDSGSIEVALNYLDKIEKGIGNLVQFPFIGVVPIYKTLKVQNYRVLSVEKHLVFYKVNEASKKIIIYRILSSKQEYLNLL</sequence>
<dbReference type="OrthoDB" id="1954815at2"/>
<dbReference type="EMBL" id="AFNU02000018">
    <property type="protein sequence ID" value="ERJ11029.1"/>
    <property type="molecule type" value="Genomic_DNA"/>
</dbReference>
<dbReference type="AlphaFoldDB" id="U2FII1"/>
<evidence type="ECO:0000313" key="3">
    <source>
        <dbReference type="Proteomes" id="UP000005707"/>
    </source>
</evidence>
<proteinExistence type="predicted"/>
<protein>
    <submittedName>
        <fullName evidence="2">Plasmid stabilization system protein</fullName>
    </submittedName>
</protein>
<organism evidence="2 3">
    <name type="scientific">Haloplasma contractile SSD-17B</name>
    <dbReference type="NCBI Taxonomy" id="1033810"/>
    <lineage>
        <taxon>Bacteria</taxon>
        <taxon>Bacillati</taxon>
        <taxon>Mycoplasmatota</taxon>
        <taxon>Mollicutes</taxon>
        <taxon>Haloplasmatales</taxon>
        <taxon>Haloplasmataceae</taxon>
        <taxon>Haloplasma</taxon>
    </lineage>
</organism>
<dbReference type="InterPro" id="IPR035093">
    <property type="entry name" value="RelE/ParE_toxin_dom_sf"/>
</dbReference>
<keyword evidence="3" id="KW-1185">Reference proteome</keyword>
<dbReference type="STRING" id="1033810.HLPCO_002920"/>
<reference evidence="2 3" key="2">
    <citation type="journal article" date="2013" name="PLoS ONE">
        <title>INDIGO - INtegrated Data Warehouse of MIcrobial GenOmes with Examples from the Red Sea Extremophiles.</title>
        <authorList>
            <person name="Alam I."/>
            <person name="Antunes A."/>
            <person name="Kamau A.A."/>
            <person name="Ba Alawi W."/>
            <person name="Kalkatawi M."/>
            <person name="Stingl U."/>
            <person name="Bajic V.B."/>
        </authorList>
    </citation>
    <scope>NUCLEOTIDE SEQUENCE [LARGE SCALE GENOMIC DNA]</scope>
    <source>
        <strain evidence="2 3">SSD-17B</strain>
    </source>
</reference>
<name>U2FII1_9MOLU</name>
<dbReference type="Proteomes" id="UP000005707">
    <property type="component" value="Unassembled WGS sequence"/>
</dbReference>
<dbReference type="eggNOG" id="COG3668">
    <property type="taxonomic scope" value="Bacteria"/>
</dbReference>
<accession>U2FII1</accession>
<evidence type="ECO:0000256" key="1">
    <source>
        <dbReference type="ARBA" id="ARBA00022649"/>
    </source>
</evidence>
<reference evidence="2 3" key="1">
    <citation type="journal article" date="2011" name="J. Bacteriol.">
        <title>Genome sequence of Haloplasma contractile, an unusual contractile bacterium from a deep-sea anoxic brine lake.</title>
        <authorList>
            <person name="Antunes A."/>
            <person name="Alam I."/>
            <person name="El Dorry H."/>
            <person name="Siam R."/>
            <person name="Robertson A."/>
            <person name="Bajic V.B."/>
            <person name="Stingl U."/>
        </authorList>
    </citation>
    <scope>NUCLEOTIDE SEQUENCE [LARGE SCALE GENOMIC DNA]</scope>
    <source>
        <strain evidence="2 3">SSD-17B</strain>
    </source>
</reference>
<evidence type="ECO:0000313" key="2">
    <source>
        <dbReference type="EMBL" id="ERJ11029.1"/>
    </source>
</evidence>
<dbReference type="Gene3D" id="3.30.2310.20">
    <property type="entry name" value="RelE-like"/>
    <property type="match status" value="1"/>
</dbReference>
<gene>
    <name evidence="2" type="ORF">HLPCO_002920</name>
</gene>
<dbReference type="Pfam" id="PF05016">
    <property type="entry name" value="ParE_toxin"/>
    <property type="match status" value="1"/>
</dbReference>
<dbReference type="InterPro" id="IPR007712">
    <property type="entry name" value="RelE/ParE_toxin"/>
</dbReference>
<dbReference type="RefSeq" id="WP_008825498.1">
    <property type="nucleotide sequence ID" value="NZ_AFNU02000018.1"/>
</dbReference>
<keyword evidence="1" id="KW-1277">Toxin-antitoxin system</keyword>